<dbReference type="SUPFAM" id="SSF54197">
    <property type="entry name" value="HIT-like"/>
    <property type="match status" value="1"/>
</dbReference>
<keyword evidence="1" id="KW-0507">mRNA processing</keyword>
<keyword evidence="2" id="KW-0479">Metal-binding</keyword>
<dbReference type="Gene3D" id="4.10.60.10">
    <property type="entry name" value="Zinc finger, CCHC-type"/>
    <property type="match status" value="1"/>
</dbReference>
<dbReference type="GO" id="GO:0071014">
    <property type="term" value="C:post-mRNA release spliceosomal complex"/>
    <property type="evidence" value="ECO:0007669"/>
    <property type="project" value="TreeGrafter"/>
</dbReference>
<dbReference type="InterPro" id="IPR036875">
    <property type="entry name" value="Znf_CCHC_sf"/>
</dbReference>
<dbReference type="PANTHER" id="PTHR12072:SF4">
    <property type="entry name" value="CWF19-LIKE PROTEIN 1"/>
    <property type="match status" value="1"/>
</dbReference>
<dbReference type="Pfam" id="PF04677">
    <property type="entry name" value="CwfJ_C_1"/>
    <property type="match status" value="1"/>
</dbReference>
<dbReference type="GO" id="GO:0003676">
    <property type="term" value="F:nucleic acid binding"/>
    <property type="evidence" value="ECO:0007669"/>
    <property type="project" value="InterPro"/>
</dbReference>
<evidence type="ECO:0000256" key="1">
    <source>
        <dbReference type="ARBA" id="ARBA00022664"/>
    </source>
</evidence>
<reference evidence="7 8" key="1">
    <citation type="submission" date="2019-02" db="EMBL/GenBank/DDBJ databases">
        <title>Genome sequencing of the rare red list fungi Phellinidium pouzarii.</title>
        <authorList>
            <person name="Buettner E."/>
            <person name="Kellner H."/>
        </authorList>
    </citation>
    <scope>NUCLEOTIDE SEQUENCE [LARGE SCALE GENOMIC DNA]</scope>
    <source>
        <strain evidence="7 8">DSM 108285</strain>
    </source>
</reference>
<dbReference type="InterPro" id="IPR040194">
    <property type="entry name" value="Cwf19-like"/>
</dbReference>
<dbReference type="Proteomes" id="UP000308199">
    <property type="component" value="Unassembled WGS sequence"/>
</dbReference>
<dbReference type="OrthoDB" id="444325at2759"/>
<dbReference type="InterPro" id="IPR025829">
    <property type="entry name" value="Zn_knuckle_CX2CX3GHX4C"/>
</dbReference>
<organism evidence="7 8">
    <name type="scientific">Phellinidium pouzarii</name>
    <dbReference type="NCBI Taxonomy" id="167371"/>
    <lineage>
        <taxon>Eukaryota</taxon>
        <taxon>Fungi</taxon>
        <taxon>Dikarya</taxon>
        <taxon>Basidiomycota</taxon>
        <taxon>Agaricomycotina</taxon>
        <taxon>Agaricomycetes</taxon>
        <taxon>Hymenochaetales</taxon>
        <taxon>Hymenochaetaceae</taxon>
        <taxon>Phellinidium</taxon>
    </lineage>
</organism>
<evidence type="ECO:0000256" key="3">
    <source>
        <dbReference type="ARBA" id="ARBA00022771"/>
    </source>
</evidence>
<dbReference type="InterPro" id="IPR006767">
    <property type="entry name" value="Cwf19-like_C_dom-2"/>
</dbReference>
<dbReference type="InterPro" id="IPR006768">
    <property type="entry name" value="Cwf19-like_C_dom-1"/>
</dbReference>
<dbReference type="Pfam" id="PF04676">
    <property type="entry name" value="CwfJ_C_2"/>
    <property type="match status" value="1"/>
</dbReference>
<dbReference type="PROSITE" id="PS50158">
    <property type="entry name" value="ZF_CCHC"/>
    <property type="match status" value="1"/>
</dbReference>
<dbReference type="GO" id="GO:0061632">
    <property type="term" value="F:RNA lariat debranching enzyme activator activity"/>
    <property type="evidence" value="ECO:0007669"/>
    <property type="project" value="TreeGrafter"/>
</dbReference>
<evidence type="ECO:0000313" key="8">
    <source>
        <dbReference type="Proteomes" id="UP000308199"/>
    </source>
</evidence>
<dbReference type="SUPFAM" id="SSF57756">
    <property type="entry name" value="Retrovirus zinc finger-like domains"/>
    <property type="match status" value="1"/>
</dbReference>
<evidence type="ECO:0000256" key="5">
    <source>
        <dbReference type="PROSITE-ProRule" id="PRU00047"/>
    </source>
</evidence>
<keyword evidence="8" id="KW-1185">Reference proteome</keyword>
<proteinExistence type="predicted"/>
<comment type="caution">
    <text evidence="7">The sequence shown here is derived from an EMBL/GenBank/DDBJ whole genome shotgun (WGS) entry which is preliminary data.</text>
</comment>
<protein>
    <recommendedName>
        <fullName evidence="6">CCHC-type domain-containing protein</fullName>
    </recommendedName>
</protein>
<dbReference type="PANTHER" id="PTHR12072">
    <property type="entry name" value="CWF19, CELL CYCLE CONTROL PROTEIN"/>
    <property type="match status" value="1"/>
</dbReference>
<evidence type="ECO:0000259" key="6">
    <source>
        <dbReference type="PROSITE" id="PS50158"/>
    </source>
</evidence>
<dbReference type="InterPro" id="IPR036265">
    <property type="entry name" value="HIT-like_sf"/>
</dbReference>
<dbReference type="SMART" id="SM00343">
    <property type="entry name" value="ZnF_C2HC"/>
    <property type="match status" value="3"/>
</dbReference>
<dbReference type="AlphaFoldDB" id="A0A4S4KKU0"/>
<gene>
    <name evidence="7" type="ORF">EW145_g7647</name>
</gene>
<dbReference type="Gene3D" id="3.30.428.10">
    <property type="entry name" value="HIT-like"/>
    <property type="match status" value="1"/>
</dbReference>
<evidence type="ECO:0000313" key="7">
    <source>
        <dbReference type="EMBL" id="THG97269.1"/>
    </source>
</evidence>
<keyword evidence="4" id="KW-0862">Zinc</keyword>
<dbReference type="CDD" id="cd07380">
    <property type="entry name" value="MPP_CWF19_N"/>
    <property type="match status" value="1"/>
</dbReference>
<dbReference type="GO" id="GO:0000398">
    <property type="term" value="P:mRNA splicing, via spliceosome"/>
    <property type="evidence" value="ECO:0007669"/>
    <property type="project" value="TreeGrafter"/>
</dbReference>
<feature type="domain" description="CCHC-type" evidence="6">
    <location>
        <begin position="372"/>
        <end position="386"/>
    </location>
</feature>
<dbReference type="GO" id="GO:0008270">
    <property type="term" value="F:zinc ion binding"/>
    <property type="evidence" value="ECO:0007669"/>
    <property type="project" value="UniProtKB-KW"/>
</dbReference>
<name>A0A4S4KKU0_9AGAM</name>
<dbReference type="Pfam" id="PF13696">
    <property type="entry name" value="zf-CCHC_2"/>
    <property type="match status" value="2"/>
</dbReference>
<accession>A0A4S4KKU0</accession>
<sequence length="674" mass="72943">MASTSLKILTLGPAVGSIRELFTKVKAIDAKYGKFELVLCVGDFFGPNKGTSKEIDELLKGEIEVPITCYVMQGDYPIPQAVIQKFSETGSELCQNLFLLSKSSLLTTSHGLRIACLGGVYDEQVYSSAESPLGFSDPYFSSQTVEKLLSNVSTTTSTSNTKNTSLASFLQTPTSSHLVDIFISHVWPASITSLSNSAPNAAGRAVAVVDDIVKRAKPKYHFATGAGGLPQFWEREPFVWADEDERITRFVSLGAFGGEHGPAKKGPRWFYAFSIAPPSSTAPAQTKPANLTANPFTSAAFSRPSSTKRPVDMAEVENFIFGAIQQPLAKKARHEREGGKPPPGYKCRICESTEHFISDCPEKSKPPEGYVCKICNNPGHLIRECPVKNATGDTGGRKPPPGYVCRACASENHMIQDCPAATQTRREPRGKNRGPPREIGPNECWFCLSNPSVAKHLIVSIGSEYYLTLPKGQIIPTGDSADPASDISKVPGGGHVLLVPIAHCPTLAALPPDLAEALNAEITQCKAALRSLYSAHGCRALIFEVGLVGARGGHAHAQVVPIPARLEGQVEAAFRGEGARVGMEFEEDPEKALETCAGGRGNYFRVDLPDGRMMVYLIKQDVPFSIQFGRQVLCRILGVPERFDWKACTQTESEERADAQAFKQSFASFDPTLK</sequence>
<dbReference type="InterPro" id="IPR001878">
    <property type="entry name" value="Znf_CCHC"/>
</dbReference>
<dbReference type="EMBL" id="SGPK01000816">
    <property type="protein sequence ID" value="THG97269.1"/>
    <property type="molecule type" value="Genomic_DNA"/>
</dbReference>
<keyword evidence="3 5" id="KW-0863">Zinc-finger</keyword>
<evidence type="ECO:0000256" key="2">
    <source>
        <dbReference type="ARBA" id="ARBA00022723"/>
    </source>
</evidence>
<evidence type="ECO:0000256" key="4">
    <source>
        <dbReference type="ARBA" id="ARBA00022833"/>
    </source>
</evidence>